<keyword evidence="3" id="KW-1185">Reference proteome</keyword>
<sequence length="303" mass="34273">MAEEDMVSGDGWFSDDSSFYGDEENQQRLLSLCQGYNTKSASRAHGKDLNALLSRKRAMPPLELSNAREKRPDSWQRGESVADFLARVPPLTTSTMTFEWIWVYNPFHDSHGDPKRPMLNEFIPRGNELLEQALLTRKAIRTENSHSPKGTITRMLNEQSKQVQQRICDLATETNVLSGKWMLFPTEKDVTRVWGLIVEAVINNRLGPGAKVAPSGGNSKDRLICVYTKDFRGTDDVLRVIRELRSMGLVSARRGIYYKSDPYTYLNIYGSNAAQYGLQASLYSSQKMFAEADFPKSPPVPHK</sequence>
<organism evidence="2 3">
    <name type="scientific">Pleomassaria siparia CBS 279.74</name>
    <dbReference type="NCBI Taxonomy" id="1314801"/>
    <lineage>
        <taxon>Eukaryota</taxon>
        <taxon>Fungi</taxon>
        <taxon>Dikarya</taxon>
        <taxon>Ascomycota</taxon>
        <taxon>Pezizomycotina</taxon>
        <taxon>Dothideomycetes</taxon>
        <taxon>Pleosporomycetidae</taxon>
        <taxon>Pleosporales</taxon>
        <taxon>Pleomassariaceae</taxon>
        <taxon>Pleomassaria</taxon>
    </lineage>
</organism>
<dbReference type="InterPro" id="IPR023398">
    <property type="entry name" value="TIF_eIF4e-like"/>
</dbReference>
<dbReference type="AlphaFoldDB" id="A0A6G1KFG6"/>
<evidence type="ECO:0000256" key="1">
    <source>
        <dbReference type="ARBA" id="ARBA00010568"/>
    </source>
</evidence>
<protein>
    <submittedName>
        <fullName evidence="2">DUF1917-domain-containing protein</fullName>
    </submittedName>
</protein>
<accession>A0A6G1KFG6</accession>
<dbReference type="OrthoDB" id="10067381at2759"/>
<evidence type="ECO:0000313" key="2">
    <source>
        <dbReference type="EMBL" id="KAF2711646.1"/>
    </source>
</evidence>
<dbReference type="Pfam" id="PF08939">
    <property type="entry name" value="Bles03"/>
    <property type="match status" value="1"/>
</dbReference>
<proteinExistence type="inferred from homology"/>
<dbReference type="PANTHER" id="PTHR31977:SF1">
    <property type="entry name" value="UPF0696 PROTEIN C11ORF68"/>
    <property type="match status" value="1"/>
</dbReference>
<reference evidence="2" key="1">
    <citation type="journal article" date="2020" name="Stud. Mycol.">
        <title>101 Dothideomycetes genomes: a test case for predicting lifestyles and emergence of pathogens.</title>
        <authorList>
            <person name="Haridas S."/>
            <person name="Albert R."/>
            <person name="Binder M."/>
            <person name="Bloem J."/>
            <person name="Labutti K."/>
            <person name="Salamov A."/>
            <person name="Andreopoulos B."/>
            <person name="Baker S."/>
            <person name="Barry K."/>
            <person name="Bills G."/>
            <person name="Bluhm B."/>
            <person name="Cannon C."/>
            <person name="Castanera R."/>
            <person name="Culley D."/>
            <person name="Daum C."/>
            <person name="Ezra D."/>
            <person name="Gonzalez J."/>
            <person name="Henrissat B."/>
            <person name="Kuo A."/>
            <person name="Liang C."/>
            <person name="Lipzen A."/>
            <person name="Lutzoni F."/>
            <person name="Magnuson J."/>
            <person name="Mondo S."/>
            <person name="Nolan M."/>
            <person name="Ohm R."/>
            <person name="Pangilinan J."/>
            <person name="Park H.-J."/>
            <person name="Ramirez L."/>
            <person name="Alfaro M."/>
            <person name="Sun H."/>
            <person name="Tritt A."/>
            <person name="Yoshinaga Y."/>
            <person name="Zwiers L.-H."/>
            <person name="Turgeon B."/>
            <person name="Goodwin S."/>
            <person name="Spatafora J."/>
            <person name="Crous P."/>
            <person name="Grigoriev I."/>
        </authorList>
    </citation>
    <scope>NUCLEOTIDE SEQUENCE</scope>
    <source>
        <strain evidence="2">CBS 279.74</strain>
    </source>
</reference>
<dbReference type="Proteomes" id="UP000799428">
    <property type="component" value="Unassembled WGS sequence"/>
</dbReference>
<dbReference type="SUPFAM" id="SSF55418">
    <property type="entry name" value="eIF4e-like"/>
    <property type="match status" value="1"/>
</dbReference>
<dbReference type="EMBL" id="MU005767">
    <property type="protein sequence ID" value="KAF2711646.1"/>
    <property type="molecule type" value="Genomic_DNA"/>
</dbReference>
<name>A0A6G1KFG6_9PLEO</name>
<dbReference type="Gene3D" id="3.30.760.10">
    <property type="entry name" value="RNA Cap, Translation Initiation Factor Eif4e"/>
    <property type="match status" value="1"/>
</dbReference>
<evidence type="ECO:0000313" key="3">
    <source>
        <dbReference type="Proteomes" id="UP000799428"/>
    </source>
</evidence>
<dbReference type="PANTHER" id="PTHR31977">
    <property type="entry name" value="UPF0696 PROTEIN C11ORF68"/>
    <property type="match status" value="1"/>
</dbReference>
<comment type="similarity">
    <text evidence="1">Belongs to the UPF0696 family.</text>
</comment>
<gene>
    <name evidence="2" type="ORF">K504DRAFT_465394</name>
</gene>
<dbReference type="InterPro" id="IPR015034">
    <property type="entry name" value="Bles03"/>
</dbReference>